<keyword evidence="3 6" id="KW-0812">Transmembrane</keyword>
<dbReference type="CDD" id="cd06176">
    <property type="entry name" value="MFS_BCD_PucC-like"/>
    <property type="match status" value="1"/>
</dbReference>
<organism evidence="7 8">
    <name type="scientific">Pseudoponticoccus marisrubri</name>
    <dbReference type="NCBI Taxonomy" id="1685382"/>
    <lineage>
        <taxon>Bacteria</taxon>
        <taxon>Pseudomonadati</taxon>
        <taxon>Pseudomonadota</taxon>
        <taxon>Alphaproteobacteria</taxon>
        <taxon>Rhodobacterales</taxon>
        <taxon>Roseobacteraceae</taxon>
        <taxon>Pseudoponticoccus</taxon>
    </lineage>
</organism>
<keyword evidence="8" id="KW-1185">Reference proteome</keyword>
<dbReference type="STRING" id="1685382.AVJ23_14920"/>
<accession>A0A0W7WHB6</accession>
<proteinExistence type="inferred from homology"/>
<dbReference type="RefSeq" id="WP_058863008.1">
    <property type="nucleotide sequence ID" value="NZ_LPXO01000009.1"/>
</dbReference>
<feature type="transmembrane region" description="Helical" evidence="6">
    <location>
        <begin position="174"/>
        <end position="198"/>
    </location>
</feature>
<feature type="transmembrane region" description="Helical" evidence="6">
    <location>
        <begin position="102"/>
        <end position="126"/>
    </location>
</feature>
<dbReference type="EMBL" id="LPXO01000009">
    <property type="protein sequence ID" value="KUF10032.1"/>
    <property type="molecule type" value="Genomic_DNA"/>
</dbReference>
<dbReference type="SUPFAM" id="SSF103473">
    <property type="entry name" value="MFS general substrate transporter"/>
    <property type="match status" value="1"/>
</dbReference>
<dbReference type="Proteomes" id="UP000054396">
    <property type="component" value="Unassembled WGS sequence"/>
</dbReference>
<dbReference type="PIRSF" id="PIRSF016565">
    <property type="entry name" value="PucC"/>
    <property type="match status" value="1"/>
</dbReference>
<comment type="caution">
    <text evidence="7">The sequence shown here is derived from an EMBL/GenBank/DDBJ whole genome shotgun (WGS) entry which is preliminary data.</text>
</comment>
<evidence type="ECO:0000256" key="6">
    <source>
        <dbReference type="SAM" id="Phobius"/>
    </source>
</evidence>
<feature type="transmembrane region" description="Helical" evidence="6">
    <location>
        <begin position="204"/>
        <end position="225"/>
    </location>
</feature>
<feature type="transmembrane region" description="Helical" evidence="6">
    <location>
        <begin position="350"/>
        <end position="374"/>
    </location>
</feature>
<keyword evidence="5 6" id="KW-0472">Membrane</keyword>
<comment type="similarity">
    <text evidence="2">Belongs to the PucC family.</text>
</comment>
<evidence type="ECO:0000256" key="1">
    <source>
        <dbReference type="ARBA" id="ARBA00004141"/>
    </source>
</evidence>
<evidence type="ECO:0000313" key="7">
    <source>
        <dbReference type="EMBL" id="KUF10032.1"/>
    </source>
</evidence>
<evidence type="ECO:0000256" key="5">
    <source>
        <dbReference type="ARBA" id="ARBA00023136"/>
    </source>
</evidence>
<feature type="transmembrane region" description="Helical" evidence="6">
    <location>
        <begin position="62"/>
        <end position="82"/>
    </location>
</feature>
<protein>
    <submittedName>
        <fullName evidence="7">Protein pucC</fullName>
    </submittedName>
</protein>
<dbReference type="PANTHER" id="PTHR23538">
    <property type="entry name" value="44.5 KD BACTERIOCHLOROPHYLL SYNTHASE SUBUNIT"/>
    <property type="match status" value="1"/>
</dbReference>
<feature type="transmembrane region" description="Helical" evidence="6">
    <location>
        <begin position="436"/>
        <end position="456"/>
    </location>
</feature>
<feature type="transmembrane region" description="Helical" evidence="6">
    <location>
        <begin position="286"/>
        <end position="313"/>
    </location>
</feature>
<reference evidence="7 8" key="1">
    <citation type="submission" date="2015-12" db="EMBL/GenBank/DDBJ databases">
        <authorList>
            <person name="Shamseldin A."/>
            <person name="Moawad H."/>
            <person name="Abd El-Rahim W.M."/>
            <person name="Sadowsky M.J."/>
        </authorList>
    </citation>
    <scope>NUCLEOTIDE SEQUENCE [LARGE SCALE GENOMIC DNA]</scope>
    <source>
        <strain evidence="7 8">SJ5A-1</strain>
    </source>
</reference>
<evidence type="ECO:0000256" key="3">
    <source>
        <dbReference type="ARBA" id="ARBA00022692"/>
    </source>
</evidence>
<evidence type="ECO:0000256" key="4">
    <source>
        <dbReference type="ARBA" id="ARBA00022989"/>
    </source>
</evidence>
<keyword evidence="4 6" id="KW-1133">Transmembrane helix</keyword>
<dbReference type="InterPro" id="IPR036259">
    <property type="entry name" value="MFS_trans_sf"/>
</dbReference>
<name>A0A0W7WHB6_9RHOB</name>
<feature type="transmembrane region" description="Helical" evidence="6">
    <location>
        <begin position="31"/>
        <end position="50"/>
    </location>
</feature>
<comment type="subcellular location">
    <subcellularLocation>
        <location evidence="1">Membrane</location>
        <topology evidence="1">Multi-pass membrane protein</topology>
    </subcellularLocation>
</comment>
<dbReference type="InterPro" id="IPR026036">
    <property type="entry name" value="PucC"/>
</dbReference>
<dbReference type="Gene3D" id="1.20.1250.20">
    <property type="entry name" value="MFS general substrate transporter like domains"/>
    <property type="match status" value="1"/>
</dbReference>
<feature type="transmembrane region" description="Helical" evidence="6">
    <location>
        <begin position="386"/>
        <end position="406"/>
    </location>
</feature>
<dbReference type="PANTHER" id="PTHR23538:SF1">
    <property type="entry name" value="44.5 KD BACTERIOCHLOROPHYLL SYNTHASE SUBUNIT"/>
    <property type="match status" value="1"/>
</dbReference>
<dbReference type="OrthoDB" id="8558818at2"/>
<feature type="transmembrane region" description="Helical" evidence="6">
    <location>
        <begin position="252"/>
        <end position="274"/>
    </location>
</feature>
<dbReference type="AlphaFoldDB" id="A0A0W7WHB6"/>
<evidence type="ECO:0000256" key="2">
    <source>
        <dbReference type="ARBA" id="ARBA00008412"/>
    </source>
</evidence>
<dbReference type="InterPro" id="IPR004896">
    <property type="entry name" value="PucC-rel"/>
</dbReference>
<sequence length="476" mass="49970">MILGPQQIKRLSTRLLPFADAASDDLPLGQLLRLSLFQVSVGMASVMLLGTLNRVMIVEMSLAATLVAVMIALPVLVAPFRALLGFRSDTYRSAIGWKRVPYLWFGSLWQMGGLAVMPFALLVLGGDPIHHVPFAGEVLAALAFLMTGLGLHMTQTAGLALASDRASDETRPRVVALLYVMFLAGMGVSALVIGWLLSDYAPLTLIRVVQGAAITGLLLNVVALWRQERVRPMSREERAAPRPLFRDAWADLTVGGEAGRLLVVVFLGTMAFNMQDVLLEPYGGEILGLSVSSTTLLTAMWAAGALAGFALAARQLAHGMNPYRLAGQALLAGLVAFSAVIFAAPLQTAALFFAGAGLIGFGGGLFAVATLTAAMTMATEGRAGRGLALGAWGAAQATAAGLSIALGGGMRDAINAAALSGRWGEVLATPSTGYSFVYHTEIALIFATLIALGPLVRRRSARIPTQSRIGLADFPT</sequence>
<feature type="transmembrane region" description="Helical" evidence="6">
    <location>
        <begin position="138"/>
        <end position="162"/>
    </location>
</feature>
<dbReference type="Pfam" id="PF03209">
    <property type="entry name" value="PUCC"/>
    <property type="match status" value="1"/>
</dbReference>
<feature type="transmembrane region" description="Helical" evidence="6">
    <location>
        <begin position="325"/>
        <end position="344"/>
    </location>
</feature>
<gene>
    <name evidence="7" type="ORF">AVJ23_14920</name>
</gene>
<dbReference type="GO" id="GO:0016020">
    <property type="term" value="C:membrane"/>
    <property type="evidence" value="ECO:0007669"/>
    <property type="project" value="UniProtKB-SubCell"/>
</dbReference>
<evidence type="ECO:0000313" key="8">
    <source>
        <dbReference type="Proteomes" id="UP000054396"/>
    </source>
</evidence>